<dbReference type="KEGG" id="dat:HRM2_42480"/>
<accession>C0QD72</accession>
<organism evidence="1 2">
    <name type="scientific">Desulforapulum autotrophicum (strain ATCC 43914 / DSM 3382 / VKM B-1955 / HRM2)</name>
    <name type="common">Desulfobacterium autotrophicum</name>
    <dbReference type="NCBI Taxonomy" id="177437"/>
    <lineage>
        <taxon>Bacteria</taxon>
        <taxon>Pseudomonadati</taxon>
        <taxon>Thermodesulfobacteriota</taxon>
        <taxon>Desulfobacteria</taxon>
        <taxon>Desulfobacterales</taxon>
        <taxon>Desulfobacteraceae</taxon>
        <taxon>Desulforapulum</taxon>
    </lineage>
</organism>
<dbReference type="AlphaFoldDB" id="C0QD72"/>
<dbReference type="eggNOG" id="COG0463">
    <property type="taxonomic scope" value="Bacteria"/>
</dbReference>
<sequence length="332" mass="37936">MWWHIKNRIHTMLTSVPVSSKPGLKVIVSLTTIPSRISSIRKTIDSLLDQTRPPDEITINLPKMSKREKCGYRIPSFLQNYADEQQVRYPGLPQKPILTINRTEKDWGPATKFIPVLQREKATGKSDTLCIIVDDDRSYVNTMVSNFIRYHAEYPDKVLCNRGRNLDGQYEYCKSTVIAGPKINTPQDVDIITGVGGYALPLNIMDENLWDYSTAPESAFYMDDIWISGWLAQNHINRIAVPTHTNLYFGGKKRKNRISSLYKRNKKLDDSLTLDDIPGPDNPREFHNNTLIEYFREYWQIKRDVSSSAGLARAIALDTTGPHLPVHWQSAG</sequence>
<proteinExistence type="predicted"/>
<dbReference type="HOGENOM" id="CLU_836072_0_0_7"/>
<reference evidence="1 2" key="1">
    <citation type="journal article" date="2009" name="Environ. Microbiol.">
        <title>Genome sequence of Desulfobacterium autotrophicum HRM2, a marine sulfate reducer oxidizing organic carbon completely to carbon dioxide.</title>
        <authorList>
            <person name="Strittmatter A.W."/>
            <person name="Liesegang H."/>
            <person name="Rabus R."/>
            <person name="Decker I."/>
            <person name="Amann J."/>
            <person name="Andres S."/>
            <person name="Henne A."/>
            <person name="Fricke W.F."/>
            <person name="Martinez-Arias R."/>
            <person name="Bartels D."/>
            <person name="Goesmann A."/>
            <person name="Krause L."/>
            <person name="Puehler A."/>
            <person name="Klenk H.P."/>
            <person name="Richter M."/>
            <person name="Schuler M."/>
            <person name="Gloeckner F.O."/>
            <person name="Meyerdierks A."/>
            <person name="Gottschalk G."/>
            <person name="Amann R."/>
        </authorList>
    </citation>
    <scope>NUCLEOTIDE SEQUENCE [LARGE SCALE GENOMIC DNA]</scope>
    <source>
        <strain evidence="2">ATCC 43914 / DSM 3382 / HRM2</strain>
    </source>
</reference>
<protein>
    <recommendedName>
        <fullName evidence="3">Glycosyltransferase 2-like domain-containing protein</fullName>
    </recommendedName>
</protein>
<keyword evidence="2" id="KW-1185">Reference proteome</keyword>
<dbReference type="STRING" id="177437.HRM2_42480"/>
<evidence type="ECO:0000313" key="2">
    <source>
        <dbReference type="Proteomes" id="UP000000442"/>
    </source>
</evidence>
<dbReference type="EMBL" id="CP001087">
    <property type="protein sequence ID" value="ACN17304.1"/>
    <property type="molecule type" value="Genomic_DNA"/>
</dbReference>
<dbReference type="OrthoDB" id="5465469at2"/>
<name>C0QD72_DESAH</name>
<evidence type="ECO:0000313" key="1">
    <source>
        <dbReference type="EMBL" id="ACN17304.1"/>
    </source>
</evidence>
<gene>
    <name evidence="1" type="ordered locus">HRM2_42480</name>
</gene>
<dbReference type="Proteomes" id="UP000000442">
    <property type="component" value="Chromosome"/>
</dbReference>
<dbReference type="RefSeq" id="WP_015906036.1">
    <property type="nucleotide sequence ID" value="NC_012108.1"/>
</dbReference>
<evidence type="ECO:0008006" key="3">
    <source>
        <dbReference type="Google" id="ProtNLM"/>
    </source>
</evidence>